<gene>
    <name evidence="2" type="ORF">D6C00_05540</name>
</gene>
<evidence type="ECO:0008006" key="4">
    <source>
        <dbReference type="Google" id="ProtNLM"/>
    </source>
</evidence>
<dbReference type="EMBL" id="QZMU01000001">
    <property type="protein sequence ID" value="RRQ21454.1"/>
    <property type="molecule type" value="Genomic_DNA"/>
</dbReference>
<name>A0A426QI69_9GAMM</name>
<organism evidence="2 3">
    <name type="scientific">Thiohalobacter thiocyanaticus</name>
    <dbReference type="NCBI Taxonomy" id="585455"/>
    <lineage>
        <taxon>Bacteria</taxon>
        <taxon>Pseudomonadati</taxon>
        <taxon>Pseudomonadota</taxon>
        <taxon>Gammaproteobacteria</taxon>
        <taxon>Thiohalobacterales</taxon>
        <taxon>Thiohalobacteraceae</taxon>
        <taxon>Thiohalobacter</taxon>
    </lineage>
</organism>
<dbReference type="Proteomes" id="UP000287798">
    <property type="component" value="Unassembled WGS sequence"/>
</dbReference>
<dbReference type="AlphaFoldDB" id="A0A426QI69"/>
<keyword evidence="3" id="KW-1185">Reference proteome</keyword>
<dbReference type="RefSeq" id="WP_125180765.1">
    <property type="nucleotide sequence ID" value="NZ_QZMU01000001.1"/>
</dbReference>
<evidence type="ECO:0000313" key="2">
    <source>
        <dbReference type="EMBL" id="RRQ21454.1"/>
    </source>
</evidence>
<reference evidence="2 3" key="1">
    <citation type="journal article" date="2010" name="Int. J. Syst. Evol. Microbiol.">
        <title>Thiohalobacter thiocyanaticus gen. nov., sp. nov., a moderately halophilic, sulfur-oxidizing gammaproteobacterium from hypersaline lakes, that utilizes thiocyanate.</title>
        <authorList>
            <person name="Sorokin D.Y."/>
            <person name="Kovaleva O.L."/>
            <person name="Tourova T.P."/>
            <person name="Muyzer G."/>
        </authorList>
    </citation>
    <scope>NUCLEOTIDE SEQUENCE [LARGE SCALE GENOMIC DNA]</scope>
    <source>
        <strain evidence="2 3">Hrh1</strain>
    </source>
</reference>
<evidence type="ECO:0000313" key="3">
    <source>
        <dbReference type="Proteomes" id="UP000287798"/>
    </source>
</evidence>
<feature type="signal peptide" evidence="1">
    <location>
        <begin position="1"/>
        <end position="20"/>
    </location>
</feature>
<dbReference type="SUPFAM" id="SSF56935">
    <property type="entry name" value="Porins"/>
    <property type="match status" value="1"/>
</dbReference>
<proteinExistence type="predicted"/>
<dbReference type="Gene3D" id="2.40.160.60">
    <property type="entry name" value="Outer membrane protein transport protein (OMPP1/FadL/TodX)"/>
    <property type="match status" value="1"/>
</dbReference>
<keyword evidence="1" id="KW-0732">Signal</keyword>
<comment type="caution">
    <text evidence="2">The sequence shown here is derived from an EMBL/GenBank/DDBJ whole genome shotgun (WGS) entry which is preliminary data.</text>
</comment>
<dbReference type="OrthoDB" id="8556804at2"/>
<evidence type="ECO:0000256" key="1">
    <source>
        <dbReference type="SAM" id="SignalP"/>
    </source>
</evidence>
<feature type="chain" id="PRO_5019254003" description="TIGR03016 family PEP-CTERM system-associated outer membrane protein" evidence="1">
    <location>
        <begin position="21"/>
        <end position="418"/>
    </location>
</feature>
<accession>A0A426QI69</accession>
<protein>
    <recommendedName>
        <fullName evidence="4">TIGR03016 family PEP-CTERM system-associated outer membrane protein</fullName>
    </recommendedName>
</protein>
<sequence>MKNRLALTITLALAASPLPAAEWAFEPGVEGRYRYDDNFRLQRDNETDVNEGALSAWADFSRRTARSELTGSAEVTERRFDEDGLDTTDLRFDILSFYNLSQRQRVNLDFNLVKDTTLDTLLEETGIAFDRIERTRATLSPGWLFSYDEKTQFSASLDLSDVTYEDEANTGLGDYRNYGLNLSASRSVTPQTKLILALGASRFERDDDSIQSDNQQLTLGFEHQYSERVNLGGSLGARHTETKVQANTPVCPDGFDLFAPPLFPCADSAGNIANFELSQQTNESSSTGFVGNLNAGYELERGSLSLNASRRVQPNAFSGTTVTDSVVAGFEHRFSERLRADLRVQWTRSEDSSDNSLRLDQSFIRITPSLRWRLARDWSFRASYRYTEQSQEGVSEDATGNAVTLSLSYQWPKMAVSR</sequence>